<evidence type="ECO:0000313" key="2">
    <source>
        <dbReference type="Proteomes" id="UP000502415"/>
    </source>
</evidence>
<keyword evidence="2" id="KW-1185">Reference proteome</keyword>
<dbReference type="AlphaFoldDB" id="A0A7Z2VTG5"/>
<dbReference type="RefSeq" id="WP_169433524.1">
    <property type="nucleotide sequence ID" value="NZ_CP051685.1"/>
</dbReference>
<dbReference type="Proteomes" id="UP000502415">
    <property type="component" value="Chromosome"/>
</dbReference>
<gene>
    <name evidence="1" type="ORF">HH212_00025</name>
</gene>
<organism evidence="1 2">
    <name type="scientific">Massilia forsythiae</name>
    <dbReference type="NCBI Taxonomy" id="2728020"/>
    <lineage>
        <taxon>Bacteria</taxon>
        <taxon>Pseudomonadati</taxon>
        <taxon>Pseudomonadota</taxon>
        <taxon>Betaproteobacteria</taxon>
        <taxon>Burkholderiales</taxon>
        <taxon>Oxalobacteraceae</taxon>
        <taxon>Telluria group</taxon>
        <taxon>Massilia</taxon>
    </lineage>
</organism>
<dbReference type="KEGG" id="mfy:HH212_00025"/>
<name>A0A7Z2VTG5_9BURK</name>
<evidence type="ECO:0000313" key="1">
    <source>
        <dbReference type="EMBL" id="QJD98624.1"/>
    </source>
</evidence>
<sequence>MKLFAATAQVMFVVVAENEPAALLAADQYAIDAARDSGIEADWAIEITSLDQLPPGWRATDLPYGGVGCDSIATIFASAPAAVVRDLATTDMFEVIK</sequence>
<proteinExistence type="predicted"/>
<reference evidence="1 2" key="1">
    <citation type="submission" date="2020-04" db="EMBL/GenBank/DDBJ databases">
        <title>Genome sequencing of novel species.</title>
        <authorList>
            <person name="Heo J."/>
            <person name="Kim S.-J."/>
            <person name="Kim J.-S."/>
            <person name="Hong S.-B."/>
            <person name="Kwon S.-W."/>
        </authorList>
    </citation>
    <scope>NUCLEOTIDE SEQUENCE [LARGE SCALE GENOMIC DNA]</scope>
    <source>
        <strain evidence="1 2">GN2-R2</strain>
    </source>
</reference>
<accession>A0A7Z2VTG5</accession>
<protein>
    <submittedName>
        <fullName evidence="1">Uncharacterized protein</fullName>
    </submittedName>
</protein>
<dbReference type="EMBL" id="CP051685">
    <property type="protein sequence ID" value="QJD98624.1"/>
    <property type="molecule type" value="Genomic_DNA"/>
</dbReference>